<dbReference type="InterPro" id="IPR000291">
    <property type="entry name" value="D-Ala_lig_Van_CS"/>
</dbReference>
<dbReference type="PROSITE" id="PS00843">
    <property type="entry name" value="DALA_DALA_LIGASE_1"/>
    <property type="match status" value="1"/>
</dbReference>
<evidence type="ECO:0000256" key="7">
    <source>
        <dbReference type="ARBA" id="ARBA00023316"/>
    </source>
</evidence>
<dbReference type="InterPro" id="IPR011127">
    <property type="entry name" value="Dala_Dala_lig_N"/>
</dbReference>
<accession>A0A8K0H9B5</accession>
<comment type="similarity">
    <text evidence="1">Belongs to the D-alanine--D-alanine ligase family.</text>
</comment>
<dbReference type="FunFam" id="3.30.470.20:FF:000061">
    <property type="entry name" value="D-alanine-D-alanine ligase family"/>
    <property type="match status" value="1"/>
</dbReference>
<evidence type="ECO:0000256" key="4">
    <source>
        <dbReference type="ARBA" id="ARBA00022840"/>
    </source>
</evidence>
<dbReference type="GO" id="GO:0005524">
    <property type="term" value="F:ATP binding"/>
    <property type="evidence" value="ECO:0007669"/>
    <property type="project" value="UniProtKB-UniRule"/>
</dbReference>
<dbReference type="InterPro" id="IPR011761">
    <property type="entry name" value="ATP-grasp"/>
</dbReference>
<keyword evidence="5" id="KW-0133">Cell shape</keyword>
<dbReference type="InterPro" id="IPR011095">
    <property type="entry name" value="Dala_Dala_lig_C"/>
</dbReference>
<dbReference type="Proteomes" id="UP000796880">
    <property type="component" value="Unassembled WGS sequence"/>
</dbReference>
<evidence type="ECO:0000256" key="8">
    <source>
        <dbReference type="PROSITE-ProRule" id="PRU00409"/>
    </source>
</evidence>
<reference evidence="10" key="1">
    <citation type="submission" date="2020-03" db="EMBL/GenBank/DDBJ databases">
        <title>A high-quality chromosome-level genome assembly of a woody plant with both climbing and erect habits, Rhamnella rubrinervis.</title>
        <authorList>
            <person name="Lu Z."/>
            <person name="Yang Y."/>
            <person name="Zhu X."/>
            <person name="Sun Y."/>
        </authorList>
    </citation>
    <scope>NUCLEOTIDE SEQUENCE</scope>
    <source>
        <strain evidence="10">BYM</strain>
        <tissue evidence="10">Leaf</tissue>
    </source>
</reference>
<dbReference type="GO" id="GO:0046872">
    <property type="term" value="F:metal ion binding"/>
    <property type="evidence" value="ECO:0007669"/>
    <property type="project" value="InterPro"/>
</dbReference>
<evidence type="ECO:0000313" key="11">
    <source>
        <dbReference type="Proteomes" id="UP000796880"/>
    </source>
</evidence>
<dbReference type="PANTHER" id="PTHR23132">
    <property type="entry name" value="D-ALANINE--D-ALANINE LIGASE"/>
    <property type="match status" value="1"/>
</dbReference>
<dbReference type="Pfam" id="PF00078">
    <property type="entry name" value="RVT_1"/>
    <property type="match status" value="1"/>
</dbReference>
<dbReference type="EMBL" id="VOIH02000004">
    <property type="protein sequence ID" value="KAF3448014.1"/>
    <property type="molecule type" value="Genomic_DNA"/>
</dbReference>
<dbReference type="GO" id="GO:0009507">
    <property type="term" value="C:chloroplast"/>
    <property type="evidence" value="ECO:0007669"/>
    <property type="project" value="TreeGrafter"/>
</dbReference>
<dbReference type="Gene3D" id="3.30.1490.20">
    <property type="entry name" value="ATP-grasp fold, A domain"/>
    <property type="match status" value="2"/>
</dbReference>
<dbReference type="Gene3D" id="3.40.50.20">
    <property type="match status" value="2"/>
</dbReference>
<protein>
    <recommendedName>
        <fullName evidence="9">ATP-grasp domain-containing protein</fullName>
    </recommendedName>
</protein>
<feature type="domain" description="ATP-grasp" evidence="9">
    <location>
        <begin position="886"/>
        <end position="948"/>
    </location>
</feature>
<dbReference type="Pfam" id="PF07478">
    <property type="entry name" value="Dala_Dala_lig_C"/>
    <property type="match status" value="2"/>
</dbReference>
<dbReference type="OrthoDB" id="2013972at2759"/>
<keyword evidence="6" id="KW-0573">Peptidoglycan synthesis</keyword>
<dbReference type="GO" id="GO:0071555">
    <property type="term" value="P:cell wall organization"/>
    <property type="evidence" value="ECO:0007669"/>
    <property type="project" value="UniProtKB-KW"/>
</dbReference>
<dbReference type="AlphaFoldDB" id="A0A8K0H9B5"/>
<dbReference type="PANTHER" id="PTHR23132:SF0">
    <property type="entry name" value="D-ALANINE-D-ALANINE LIGASE FAMILY"/>
    <property type="match status" value="1"/>
</dbReference>
<keyword evidence="11" id="KW-1185">Reference proteome</keyword>
<dbReference type="GO" id="GO:0008716">
    <property type="term" value="F:D-alanine-D-alanine ligase activity"/>
    <property type="evidence" value="ECO:0007669"/>
    <property type="project" value="InterPro"/>
</dbReference>
<keyword evidence="3 8" id="KW-0547">Nucleotide-binding</keyword>
<feature type="domain" description="ATP-grasp" evidence="9">
    <location>
        <begin position="213"/>
        <end position="456"/>
    </location>
</feature>
<sequence>MASVAFGSSLALLRGGKASDATRKHFLRSPNFLSLKRDLRSLSSERPSPTTCRGGVGVPRAGTSEVVVEGEEMRKEEGRVLKVGLICGGPSSERGISLNSARSVLDHIQGDNLHVSCYYIDSDLNAYAISAAQLYSNTPADFDFKLESLAQGFQSLFDFSEHLAACVDIVFPVIHGQFGEDGGIQELLEEYNIPFVGTRSSECQQAFDKYNASLELSKRGFVTVPSFLVQRSEMNEYELAKWFARNQLDPKTGKVVVKPARAGSSIGVKVAHGLDDSLEKANAIISEGIDDKVLVEVFLEGGSEFTAIVLDVGSGLDCHPVVLLPTEVELQFHGSVDVREQDAIFNYRRKYLPTQQVAYHTPPRFPVEVIETIREGASLLFQQLGLRDFARIDGWFIPNLVDKSSLSENKFGRTKWGTIVFTDINLISGMEQTSFLFQQASKVGFSHSNILRSIIYHACSRFPKFASLSNVSGHLPSSSNSPLLREALPKSKGNRKVFVIFGGDTSERQVSLMSGTNVWLNLKAFDDLEVTPCLLAPTTGYSPTSTDEKEIGVSSRTVWSLPYSLLLRHTTEEVLAACIEAIEPGRVALTSQLRNKVMNDLMDGLKTQSWFKGFDINDEPPVRFSIEQWIKLAKEVQATVFIAVHGGIGEDGTLQSLLDAEGVPYTGPGVMASKTCMDKVATSLALDHLSNLGVLTINKDVRTKEDLLRMPTVDIWQDLTSKLRCETLCVKPARDGCSTGVARLCCTEDLSVYVKALDDCLLRIPPNSLSKAHGMIEMPNPPPECLIFEPFIETDEIIVSSKSTNEYGHQLRWKGHSRWVEVTVGVVGKRGSMRSLSPSVTVKESGDILSLEEKFQGGTGINLTPPPLSIISNEALERSKHHIELIANTLQLEGFSRIDAFVNVDSGEVLVIEVNTVPGMTPSTVLIHQALSEEPPVYPHQFFRKLLDLGSESQIYVIEPDKNMTSTGFLTSSSFHNVVVNGQPQPYFSPKRGLRQGDPLSPYLFILVANSLSMILNRKVQQGSLTGIQVSRRAPCILHLLFADDSLFFGRATLAECTILQECLNTYCAASGQVINLAKSSMLFSPNTPHGHRVTL</sequence>
<dbReference type="PROSITE" id="PS00844">
    <property type="entry name" value="DALA_DALA_LIGASE_2"/>
    <property type="match status" value="1"/>
</dbReference>
<keyword evidence="2" id="KW-0436">Ligase</keyword>
<evidence type="ECO:0000256" key="6">
    <source>
        <dbReference type="ARBA" id="ARBA00022984"/>
    </source>
</evidence>
<dbReference type="SUPFAM" id="SSF56059">
    <property type="entry name" value="Glutathione synthetase ATP-binding domain-like"/>
    <property type="match status" value="2"/>
</dbReference>
<dbReference type="Gene3D" id="3.30.470.20">
    <property type="entry name" value="ATP-grasp fold, B domain"/>
    <property type="match status" value="3"/>
</dbReference>
<evidence type="ECO:0000256" key="5">
    <source>
        <dbReference type="ARBA" id="ARBA00022960"/>
    </source>
</evidence>
<dbReference type="PROSITE" id="PS50975">
    <property type="entry name" value="ATP_GRASP"/>
    <property type="match status" value="2"/>
</dbReference>
<dbReference type="Pfam" id="PF01820">
    <property type="entry name" value="Dala_Dala_lig_N"/>
    <property type="match status" value="2"/>
</dbReference>
<dbReference type="GO" id="GO:0008360">
    <property type="term" value="P:regulation of cell shape"/>
    <property type="evidence" value="ECO:0007669"/>
    <property type="project" value="UniProtKB-KW"/>
</dbReference>
<dbReference type="InterPro" id="IPR016185">
    <property type="entry name" value="PreATP-grasp_dom_sf"/>
</dbReference>
<dbReference type="FunFam" id="3.40.50.20:FF:000027">
    <property type="entry name" value="D-alanine-D-alanine ligase family"/>
    <property type="match status" value="1"/>
</dbReference>
<comment type="caution">
    <text evidence="10">The sequence shown here is derived from an EMBL/GenBank/DDBJ whole genome shotgun (WGS) entry which is preliminary data.</text>
</comment>
<dbReference type="FunFam" id="3.40.50.20:FF:000028">
    <property type="entry name" value="D-alanine-D-alanine ligase family"/>
    <property type="match status" value="1"/>
</dbReference>
<name>A0A8K0H9B5_9ROSA</name>
<evidence type="ECO:0000259" key="9">
    <source>
        <dbReference type="PROSITE" id="PS50975"/>
    </source>
</evidence>
<evidence type="ECO:0000313" key="10">
    <source>
        <dbReference type="EMBL" id="KAF3448014.1"/>
    </source>
</evidence>
<evidence type="ECO:0000256" key="1">
    <source>
        <dbReference type="ARBA" id="ARBA00010871"/>
    </source>
</evidence>
<dbReference type="InterPro" id="IPR000477">
    <property type="entry name" value="RT_dom"/>
</dbReference>
<evidence type="ECO:0000256" key="2">
    <source>
        <dbReference type="ARBA" id="ARBA00022598"/>
    </source>
</evidence>
<proteinExistence type="inferred from homology"/>
<dbReference type="SUPFAM" id="SSF52440">
    <property type="entry name" value="PreATP-grasp domain"/>
    <property type="match status" value="2"/>
</dbReference>
<dbReference type="FunFam" id="3.30.470.20:FF:000048">
    <property type="entry name" value="D-alanine--D-alanine ligase family"/>
    <property type="match status" value="1"/>
</dbReference>
<dbReference type="InterPro" id="IPR013815">
    <property type="entry name" value="ATP_grasp_subdomain_1"/>
</dbReference>
<keyword evidence="4 8" id="KW-0067">ATP-binding</keyword>
<organism evidence="10 11">
    <name type="scientific">Rhamnella rubrinervis</name>
    <dbReference type="NCBI Taxonomy" id="2594499"/>
    <lineage>
        <taxon>Eukaryota</taxon>
        <taxon>Viridiplantae</taxon>
        <taxon>Streptophyta</taxon>
        <taxon>Embryophyta</taxon>
        <taxon>Tracheophyta</taxon>
        <taxon>Spermatophyta</taxon>
        <taxon>Magnoliopsida</taxon>
        <taxon>eudicotyledons</taxon>
        <taxon>Gunneridae</taxon>
        <taxon>Pentapetalae</taxon>
        <taxon>rosids</taxon>
        <taxon>fabids</taxon>
        <taxon>Rosales</taxon>
        <taxon>Rhamnaceae</taxon>
        <taxon>rhamnoid group</taxon>
        <taxon>Rhamneae</taxon>
        <taxon>Rhamnella</taxon>
    </lineage>
</organism>
<evidence type="ECO:0000256" key="3">
    <source>
        <dbReference type="ARBA" id="ARBA00022741"/>
    </source>
</evidence>
<gene>
    <name evidence="10" type="ORF">FNV43_RR08722</name>
</gene>
<keyword evidence="7" id="KW-0961">Cell wall biogenesis/degradation</keyword>